<keyword evidence="1" id="KW-0808">Transferase</keyword>
<evidence type="ECO:0000256" key="2">
    <source>
        <dbReference type="ARBA" id="ARBA00022695"/>
    </source>
</evidence>
<evidence type="ECO:0000313" key="4">
    <source>
        <dbReference type="EMBL" id="MDK6274292.1"/>
    </source>
</evidence>
<dbReference type="EMBL" id="JASODW010000001">
    <property type="protein sequence ID" value="MDK6274292.1"/>
    <property type="molecule type" value="Genomic_DNA"/>
</dbReference>
<dbReference type="NCBIfam" id="TIGR00125">
    <property type="entry name" value="cyt_tran_rel"/>
    <property type="match status" value="1"/>
</dbReference>
<feature type="domain" description="Cytidyltransferase-like" evidence="3">
    <location>
        <begin position="6"/>
        <end position="125"/>
    </location>
</feature>
<dbReference type="PANTHER" id="PTHR43793">
    <property type="entry name" value="FAD SYNTHASE"/>
    <property type="match status" value="1"/>
</dbReference>
<proteinExistence type="predicted"/>
<protein>
    <submittedName>
        <fullName evidence="4">Adenylyltransferase/cytidyltransferase family protein</fullName>
    </submittedName>
</protein>
<dbReference type="SUPFAM" id="SSF52374">
    <property type="entry name" value="Nucleotidylyl transferase"/>
    <property type="match status" value="1"/>
</dbReference>
<evidence type="ECO:0000313" key="5">
    <source>
        <dbReference type="Proteomes" id="UP001240483"/>
    </source>
</evidence>
<dbReference type="PANTHER" id="PTHR43793:SF1">
    <property type="entry name" value="FAD SYNTHASE"/>
    <property type="match status" value="1"/>
</dbReference>
<dbReference type="Proteomes" id="UP001240483">
    <property type="component" value="Unassembled WGS sequence"/>
</dbReference>
<dbReference type="InterPro" id="IPR004821">
    <property type="entry name" value="Cyt_trans-like"/>
</dbReference>
<dbReference type="InterPro" id="IPR014729">
    <property type="entry name" value="Rossmann-like_a/b/a_fold"/>
</dbReference>
<dbReference type="RefSeq" id="WP_285332308.1">
    <property type="nucleotide sequence ID" value="NZ_JASODW010000001.1"/>
</dbReference>
<accession>A0AAP4C5W5</accession>
<comment type="caution">
    <text evidence="4">The sequence shown here is derived from an EMBL/GenBank/DDBJ whole genome shotgun (WGS) entry which is preliminary data.</text>
</comment>
<organism evidence="4 5">
    <name type="scientific">Pseudoglutamicibacter cumminsii</name>
    <dbReference type="NCBI Taxonomy" id="156979"/>
    <lineage>
        <taxon>Bacteria</taxon>
        <taxon>Bacillati</taxon>
        <taxon>Actinomycetota</taxon>
        <taxon>Actinomycetes</taxon>
        <taxon>Micrococcales</taxon>
        <taxon>Micrococcaceae</taxon>
        <taxon>Pseudoglutamicibacter</taxon>
    </lineage>
</organism>
<name>A0AAP4C5W5_9MICC</name>
<dbReference type="Gene3D" id="3.40.50.620">
    <property type="entry name" value="HUPs"/>
    <property type="match status" value="1"/>
</dbReference>
<dbReference type="Pfam" id="PF01467">
    <property type="entry name" value="CTP_transf_like"/>
    <property type="match status" value="1"/>
</dbReference>
<reference evidence="4" key="1">
    <citation type="submission" date="2023-05" db="EMBL/GenBank/DDBJ databases">
        <title>Cataloging the Phylogenetic Diversity of Human Bladder Bacteria.</title>
        <authorList>
            <person name="Du J."/>
        </authorList>
    </citation>
    <scope>NUCLEOTIDE SEQUENCE</scope>
    <source>
        <strain evidence="4">UMB9978</strain>
    </source>
</reference>
<dbReference type="GO" id="GO:0016779">
    <property type="term" value="F:nucleotidyltransferase activity"/>
    <property type="evidence" value="ECO:0007669"/>
    <property type="project" value="UniProtKB-KW"/>
</dbReference>
<keyword evidence="2 4" id="KW-0548">Nucleotidyltransferase</keyword>
<evidence type="ECO:0000256" key="1">
    <source>
        <dbReference type="ARBA" id="ARBA00022679"/>
    </source>
</evidence>
<evidence type="ECO:0000259" key="3">
    <source>
        <dbReference type="Pfam" id="PF01467"/>
    </source>
</evidence>
<dbReference type="InterPro" id="IPR050385">
    <property type="entry name" value="Archaeal_FAD_synthase"/>
</dbReference>
<sequence length="153" mass="17848">MARTIITYGTFDLFHIGHLNILRRLKEQCDRLIVGVSTDEFNQMKGKKPIVPFEQRIEIVRAIRYVDEAIPEENWEQKRNDIKEHNVDAFAIGEDWKGKFDDLEDIVEVIYLPRTDGISTTELKRILSGFDKRKVTELKDSLDTLSRIVEELG</sequence>
<gene>
    <name evidence="4" type="ORF">QP116_00750</name>
</gene>
<dbReference type="AlphaFoldDB" id="A0AAP4C5W5"/>